<evidence type="ECO:0000313" key="3">
    <source>
        <dbReference type="EMBL" id="GCE29483.1"/>
    </source>
</evidence>
<dbReference type="EMBL" id="BIFT01000002">
    <property type="protein sequence ID" value="GCE29483.1"/>
    <property type="molecule type" value="Genomic_DNA"/>
</dbReference>
<dbReference type="PANTHER" id="PTHR37017">
    <property type="entry name" value="AB HYDROLASE-1 DOMAIN-CONTAINING PROTEIN-RELATED"/>
    <property type="match status" value="1"/>
</dbReference>
<reference evidence="4" key="1">
    <citation type="submission" date="2018-12" db="EMBL/GenBank/DDBJ databases">
        <title>Tengunoibacter tsumagoiensis gen. nov., sp. nov., Dictyobacter kobayashii sp. nov., D. alpinus sp. nov., and D. joshuensis sp. nov. and description of Dictyobacteraceae fam. nov. within the order Ktedonobacterales isolated from Tengu-no-mugimeshi.</title>
        <authorList>
            <person name="Wang C.M."/>
            <person name="Zheng Y."/>
            <person name="Sakai Y."/>
            <person name="Toyoda A."/>
            <person name="Minakuchi Y."/>
            <person name="Abe K."/>
            <person name="Yokota A."/>
            <person name="Yabe S."/>
        </authorList>
    </citation>
    <scope>NUCLEOTIDE SEQUENCE [LARGE SCALE GENOMIC DNA]</scope>
    <source>
        <strain evidence="4">Uno16</strain>
    </source>
</reference>
<proteinExistence type="predicted"/>
<organism evidence="3 4">
    <name type="scientific">Dictyobacter alpinus</name>
    <dbReference type="NCBI Taxonomy" id="2014873"/>
    <lineage>
        <taxon>Bacteria</taxon>
        <taxon>Bacillati</taxon>
        <taxon>Chloroflexota</taxon>
        <taxon>Ktedonobacteria</taxon>
        <taxon>Ktedonobacterales</taxon>
        <taxon>Dictyobacteraceae</taxon>
        <taxon>Dictyobacter</taxon>
    </lineage>
</organism>
<sequence>MFEQNTISTRRTFVKSVAAAAATTAILGQSSLSAYAASSQEGHNHLSGAGINVLLVHGAFVDASSWSKVIPLLQGQGYHVLAVQNPNTSLQDDIATTSQALASLSGPTILVGHSYGGFVISNVAASNVVGLVYASAYAPDAGETVQSINDKFPATPVGKDLTSSYRSGFIWIDPQAFPQDFVQDVENREARALVAAEKPLAPVCFGTPSGTPTWKTVPSWYLVSQHDRVINPDAERFMAKRMGATTHEAASSHASPVSHPKDVFDLIVAASDGIRK</sequence>
<dbReference type="InterPro" id="IPR052897">
    <property type="entry name" value="Sec-Metab_Biosynth_Hydrolase"/>
</dbReference>
<keyword evidence="3" id="KW-0378">Hydrolase</keyword>
<dbReference type="SUPFAM" id="SSF53474">
    <property type="entry name" value="alpha/beta-Hydrolases"/>
    <property type="match status" value="1"/>
</dbReference>
<dbReference type="PROSITE" id="PS51318">
    <property type="entry name" value="TAT"/>
    <property type="match status" value="1"/>
</dbReference>
<dbReference type="PANTHER" id="PTHR37017:SF11">
    <property type="entry name" value="ESTERASE_LIPASE_THIOESTERASE DOMAIN-CONTAINING PROTEIN"/>
    <property type="match status" value="1"/>
</dbReference>
<name>A0A402BDJ8_9CHLR</name>
<evidence type="ECO:0000259" key="2">
    <source>
        <dbReference type="Pfam" id="PF12697"/>
    </source>
</evidence>
<dbReference type="InterPro" id="IPR006311">
    <property type="entry name" value="TAT_signal"/>
</dbReference>
<keyword evidence="4" id="KW-1185">Reference proteome</keyword>
<evidence type="ECO:0000313" key="4">
    <source>
        <dbReference type="Proteomes" id="UP000287171"/>
    </source>
</evidence>
<dbReference type="Proteomes" id="UP000287171">
    <property type="component" value="Unassembled WGS sequence"/>
</dbReference>
<comment type="caution">
    <text evidence="3">The sequence shown here is derived from an EMBL/GenBank/DDBJ whole genome shotgun (WGS) entry which is preliminary data.</text>
</comment>
<feature type="chain" id="PRO_5019146628" evidence="1">
    <location>
        <begin position="37"/>
        <end position="276"/>
    </location>
</feature>
<dbReference type="InterPro" id="IPR000073">
    <property type="entry name" value="AB_hydrolase_1"/>
</dbReference>
<dbReference type="Gene3D" id="3.40.50.1820">
    <property type="entry name" value="alpha/beta hydrolase"/>
    <property type="match status" value="1"/>
</dbReference>
<keyword evidence="1" id="KW-0732">Signal</keyword>
<dbReference type="AlphaFoldDB" id="A0A402BDJ8"/>
<feature type="domain" description="AB hydrolase-1" evidence="2">
    <location>
        <begin position="53"/>
        <end position="265"/>
    </location>
</feature>
<feature type="signal peptide" evidence="1">
    <location>
        <begin position="1"/>
        <end position="36"/>
    </location>
</feature>
<gene>
    <name evidence="3" type="ORF">KDA_49670</name>
</gene>
<dbReference type="GO" id="GO:0016787">
    <property type="term" value="F:hydrolase activity"/>
    <property type="evidence" value="ECO:0007669"/>
    <property type="project" value="UniProtKB-KW"/>
</dbReference>
<evidence type="ECO:0000256" key="1">
    <source>
        <dbReference type="SAM" id="SignalP"/>
    </source>
</evidence>
<protein>
    <submittedName>
        <fullName evidence="3">Alpha/beta hydrolase</fullName>
    </submittedName>
</protein>
<accession>A0A402BDJ8</accession>
<dbReference type="InterPro" id="IPR029058">
    <property type="entry name" value="AB_hydrolase_fold"/>
</dbReference>
<dbReference type="Pfam" id="PF12697">
    <property type="entry name" value="Abhydrolase_6"/>
    <property type="match status" value="1"/>
</dbReference>